<name>X0TM98_9ZZZZ</name>
<organism evidence="1">
    <name type="scientific">marine sediment metagenome</name>
    <dbReference type="NCBI Taxonomy" id="412755"/>
    <lineage>
        <taxon>unclassified sequences</taxon>
        <taxon>metagenomes</taxon>
        <taxon>ecological metagenomes</taxon>
    </lineage>
</organism>
<accession>X0TM98</accession>
<comment type="caution">
    <text evidence="1">The sequence shown here is derived from an EMBL/GenBank/DDBJ whole genome shotgun (WGS) entry which is preliminary data.</text>
</comment>
<proteinExistence type="predicted"/>
<reference evidence="1" key="1">
    <citation type="journal article" date="2014" name="Front. Microbiol.">
        <title>High frequency of phylogenetically diverse reductive dehalogenase-homologous genes in deep subseafloor sedimentary metagenomes.</title>
        <authorList>
            <person name="Kawai M."/>
            <person name="Futagami T."/>
            <person name="Toyoda A."/>
            <person name="Takaki Y."/>
            <person name="Nishi S."/>
            <person name="Hori S."/>
            <person name="Arai W."/>
            <person name="Tsubouchi T."/>
            <person name="Morono Y."/>
            <person name="Uchiyama I."/>
            <person name="Ito T."/>
            <person name="Fujiyama A."/>
            <person name="Inagaki F."/>
            <person name="Takami H."/>
        </authorList>
    </citation>
    <scope>NUCLEOTIDE SEQUENCE</scope>
    <source>
        <strain evidence="1">Expedition CK06-06</strain>
    </source>
</reference>
<feature type="non-terminal residue" evidence="1">
    <location>
        <position position="61"/>
    </location>
</feature>
<dbReference type="AlphaFoldDB" id="X0TM98"/>
<evidence type="ECO:0000313" key="1">
    <source>
        <dbReference type="EMBL" id="GAF94678.1"/>
    </source>
</evidence>
<dbReference type="EMBL" id="BARS01015814">
    <property type="protein sequence ID" value="GAF94678.1"/>
    <property type="molecule type" value="Genomic_DNA"/>
</dbReference>
<protein>
    <submittedName>
        <fullName evidence="1">Uncharacterized protein</fullName>
    </submittedName>
</protein>
<sequence length="61" mass="6780">MESLASKVKIRETTRIIAIGLTISLLCQPIPYVYGVNVNPGRHLVSKQVNLVKEVNFEDLA</sequence>
<gene>
    <name evidence="1" type="ORF">S01H1_26113</name>
</gene>